<comment type="caution">
    <text evidence="2">The sequence shown here is derived from an EMBL/GenBank/DDBJ whole genome shotgun (WGS) entry which is preliminary data.</text>
</comment>
<keyword evidence="3" id="KW-1185">Reference proteome</keyword>
<dbReference type="RefSeq" id="WP_248254943.1">
    <property type="nucleotide sequence ID" value="NZ_JAIWJX010000004.1"/>
</dbReference>
<dbReference type="Proteomes" id="UP001139011">
    <property type="component" value="Unassembled WGS sequence"/>
</dbReference>
<gene>
    <name evidence="2" type="ORF">LCY76_23730</name>
</gene>
<feature type="transmembrane region" description="Helical" evidence="1">
    <location>
        <begin position="213"/>
        <end position="236"/>
    </location>
</feature>
<evidence type="ECO:0000313" key="3">
    <source>
        <dbReference type="Proteomes" id="UP001139011"/>
    </source>
</evidence>
<accession>A0A9X1XEQ3</accession>
<feature type="transmembrane region" description="Helical" evidence="1">
    <location>
        <begin position="312"/>
        <end position="338"/>
    </location>
</feature>
<keyword evidence="1" id="KW-1133">Transmembrane helix</keyword>
<sequence length="400" mass="46334">MNDKFSLQTIIDCTNIVIQPDGDEFTIGDPYHTEFLRVPLIAAEIIKLLDGKNTLGDIQEKINGSFGEEVDIIDFMETLLEYGLIYKINDDVINPLIKREPKAIYKKIGKAMFSSFSIALYCFCFLSVCVLLISKPQLFPKYESLFIFDSLGLNALNLLVIAAIVKGLHELGHFLAAAKENVLSKIRFNLRLIWLVIETDMTGLWAKEKKARYIPFIAGMMWDITIIFIVLSLQIIINKPIILEYLQIISFVVTSSIVFQFIIFLRTDLYFVLINWKNSASLEQDSILYLKQKFLKKQTETWELLPKNEKKVAIWFSYIYIVGAIIGIFGFIYFQFLPSVLVIQMIMKNLINQTVSSFYFWDSIIVMCVLILQTIIFLFAIRNSRRDRRERNLDKQRQAA</sequence>
<organism evidence="2 3">
    <name type="scientific">Fictibacillus marinisediminis</name>
    <dbReference type="NCBI Taxonomy" id="2878389"/>
    <lineage>
        <taxon>Bacteria</taxon>
        <taxon>Bacillati</taxon>
        <taxon>Bacillota</taxon>
        <taxon>Bacilli</taxon>
        <taxon>Bacillales</taxon>
        <taxon>Fictibacillaceae</taxon>
        <taxon>Fictibacillus</taxon>
    </lineage>
</organism>
<feature type="transmembrane region" description="Helical" evidence="1">
    <location>
        <begin position="242"/>
        <end position="265"/>
    </location>
</feature>
<proteinExistence type="predicted"/>
<dbReference type="EMBL" id="JAIWJX010000004">
    <property type="protein sequence ID" value="MCK6259582.1"/>
    <property type="molecule type" value="Genomic_DNA"/>
</dbReference>
<keyword evidence="1" id="KW-0472">Membrane</keyword>
<protein>
    <recommendedName>
        <fullName evidence="4">PqqD family protein</fullName>
    </recommendedName>
</protein>
<keyword evidence="1" id="KW-0812">Transmembrane</keyword>
<feature type="transmembrane region" description="Helical" evidence="1">
    <location>
        <begin position="111"/>
        <end position="133"/>
    </location>
</feature>
<reference evidence="2" key="1">
    <citation type="submission" date="2021-09" db="EMBL/GenBank/DDBJ databases">
        <title>Genome analysis of Fictibacillus sp. KIGAM418 isolated from marine sediment.</title>
        <authorList>
            <person name="Seo M.-J."/>
            <person name="Cho E.-S."/>
            <person name="Hwang C.Y."/>
        </authorList>
    </citation>
    <scope>NUCLEOTIDE SEQUENCE</scope>
    <source>
        <strain evidence="2">KIGAM418</strain>
    </source>
</reference>
<name>A0A9X1XEQ3_9BACL</name>
<dbReference type="AlphaFoldDB" id="A0A9X1XEQ3"/>
<evidence type="ECO:0000313" key="2">
    <source>
        <dbReference type="EMBL" id="MCK6259582.1"/>
    </source>
</evidence>
<evidence type="ECO:0000256" key="1">
    <source>
        <dbReference type="SAM" id="Phobius"/>
    </source>
</evidence>
<feature type="transmembrane region" description="Helical" evidence="1">
    <location>
        <begin position="145"/>
        <end position="165"/>
    </location>
</feature>
<evidence type="ECO:0008006" key="4">
    <source>
        <dbReference type="Google" id="ProtNLM"/>
    </source>
</evidence>
<feature type="transmembrane region" description="Helical" evidence="1">
    <location>
        <begin position="358"/>
        <end position="381"/>
    </location>
</feature>